<dbReference type="Proteomes" id="UP000030700">
    <property type="component" value="Unassembled WGS sequence"/>
</dbReference>
<name>A0A081BP04_9BACT</name>
<reference evidence="3" key="1">
    <citation type="journal article" date="2015" name="PeerJ">
        <title>First genomic representation of candidate bacterial phylum KSB3 points to enhanced environmental sensing as a trigger of wastewater bulking.</title>
        <authorList>
            <person name="Sekiguchi Y."/>
            <person name="Ohashi A."/>
            <person name="Parks D.H."/>
            <person name="Yamauchi T."/>
            <person name="Tyson G.W."/>
            <person name="Hugenholtz P."/>
        </authorList>
    </citation>
    <scope>NUCLEOTIDE SEQUENCE [LARGE SCALE GENOMIC DNA]</scope>
</reference>
<dbReference type="InterPro" id="IPR001296">
    <property type="entry name" value="Glyco_trans_1"/>
</dbReference>
<proteinExistence type="predicted"/>
<keyword evidence="1 3" id="KW-0808">Transferase</keyword>
<feature type="domain" description="Glycosyl transferase family 1" evidence="2">
    <location>
        <begin position="176"/>
        <end position="331"/>
    </location>
</feature>
<accession>A0A081BP04</accession>
<protein>
    <submittedName>
        <fullName evidence="3">Glycosyltransferase</fullName>
    </submittedName>
</protein>
<dbReference type="SUPFAM" id="SSF53756">
    <property type="entry name" value="UDP-Glycosyltransferase/glycogen phosphorylase"/>
    <property type="match status" value="1"/>
</dbReference>
<keyword evidence="4" id="KW-1185">Reference proteome</keyword>
<dbReference type="PANTHER" id="PTHR46401">
    <property type="entry name" value="GLYCOSYLTRANSFERASE WBBK-RELATED"/>
    <property type="match status" value="1"/>
</dbReference>
<dbReference type="GO" id="GO:0009103">
    <property type="term" value="P:lipopolysaccharide biosynthetic process"/>
    <property type="evidence" value="ECO:0007669"/>
    <property type="project" value="TreeGrafter"/>
</dbReference>
<sequence length="355" mass="40793">MKIHQLLPCLRHGDAIGNHTLEIQRILRQWGYDSEIYADDIHADMRAFAKSYMKLRGSALRDAILLYHFSVGSPVSEFVKSVPNKKLLIYHNITPGHFFKGYEDYIRQVLDNGREELHHFVNLCDLAVGDSEYNRIELEEAGFPRTGVLPIILDFDKYSRSPDALVLQRFDDDWANLMFVGRLAPNKCQEDIIHAFYVYKQYVNPKSRLFLVGLGGIERYDFMLQEFIKKLGVKDVYLTGKVSDDELAAYYQIADLLLCMSEHEGFNVPMVEAMHAGVPVLAYNSTSIPYTLGESGVLINDKRYDEIAEMIDLLVTNQTLREAVIAAQRKRLDYFDRARLEQTLKSYIAELTTTN</sequence>
<dbReference type="Gene3D" id="3.40.50.2000">
    <property type="entry name" value="Glycogen Phosphorylase B"/>
    <property type="match status" value="1"/>
</dbReference>
<dbReference type="EMBL" id="DF820458">
    <property type="protein sequence ID" value="GAK52120.1"/>
    <property type="molecule type" value="Genomic_DNA"/>
</dbReference>
<evidence type="ECO:0000313" key="4">
    <source>
        <dbReference type="Proteomes" id="UP000030700"/>
    </source>
</evidence>
<dbReference type="GO" id="GO:0016757">
    <property type="term" value="F:glycosyltransferase activity"/>
    <property type="evidence" value="ECO:0007669"/>
    <property type="project" value="InterPro"/>
</dbReference>
<evidence type="ECO:0000256" key="1">
    <source>
        <dbReference type="ARBA" id="ARBA00022679"/>
    </source>
</evidence>
<dbReference type="STRING" id="1499966.U14_03370"/>
<evidence type="ECO:0000313" key="3">
    <source>
        <dbReference type="EMBL" id="GAK52120.1"/>
    </source>
</evidence>
<evidence type="ECO:0000259" key="2">
    <source>
        <dbReference type="Pfam" id="PF00534"/>
    </source>
</evidence>
<organism evidence="3">
    <name type="scientific">Candidatus Moduliflexus flocculans</name>
    <dbReference type="NCBI Taxonomy" id="1499966"/>
    <lineage>
        <taxon>Bacteria</taxon>
        <taxon>Candidatus Moduliflexota</taxon>
        <taxon>Candidatus Moduliflexia</taxon>
        <taxon>Candidatus Moduliflexales</taxon>
        <taxon>Candidatus Moduliflexaceae</taxon>
    </lineage>
</organism>
<gene>
    <name evidence="3" type="ORF">U14_03370</name>
</gene>
<dbReference type="HOGENOM" id="CLU_009583_27_5_0"/>
<dbReference type="PANTHER" id="PTHR46401:SF2">
    <property type="entry name" value="GLYCOSYLTRANSFERASE WBBK-RELATED"/>
    <property type="match status" value="1"/>
</dbReference>
<dbReference type="AlphaFoldDB" id="A0A081BP04"/>
<dbReference type="Pfam" id="PF00534">
    <property type="entry name" value="Glycos_transf_1"/>
    <property type="match status" value="1"/>
</dbReference>